<feature type="region of interest" description="Disordered" evidence="7">
    <location>
        <begin position="1"/>
        <end position="24"/>
    </location>
</feature>
<dbReference type="SUPFAM" id="SSF57959">
    <property type="entry name" value="Leucine zipper domain"/>
    <property type="match status" value="1"/>
</dbReference>
<organism evidence="10 11">
    <name type="scientific">Vombatus ursinus</name>
    <name type="common">Common wombat</name>
    <dbReference type="NCBI Taxonomy" id="29139"/>
    <lineage>
        <taxon>Eukaryota</taxon>
        <taxon>Metazoa</taxon>
        <taxon>Chordata</taxon>
        <taxon>Craniata</taxon>
        <taxon>Vertebrata</taxon>
        <taxon>Euteleostomi</taxon>
        <taxon>Mammalia</taxon>
        <taxon>Metatheria</taxon>
        <taxon>Diprotodontia</taxon>
        <taxon>Vombatidae</taxon>
        <taxon>Vombatus</taxon>
    </lineage>
</organism>
<evidence type="ECO:0000259" key="9">
    <source>
        <dbReference type="PROSITE" id="PS50217"/>
    </source>
</evidence>
<reference evidence="10" key="2">
    <citation type="submission" date="2025-08" db="UniProtKB">
        <authorList>
            <consortium name="Ensembl"/>
        </authorList>
    </citation>
    <scope>IDENTIFICATION</scope>
</reference>
<dbReference type="Proteomes" id="UP000314987">
    <property type="component" value="Unassembled WGS sequence"/>
</dbReference>
<keyword evidence="8" id="KW-0812">Transmembrane</keyword>
<protein>
    <recommendedName>
        <fullName evidence="9">BZIP domain-containing protein</fullName>
    </recommendedName>
</protein>
<evidence type="ECO:0000313" key="10">
    <source>
        <dbReference type="Ensembl" id="ENSVURP00010000559.1"/>
    </source>
</evidence>
<keyword evidence="8" id="KW-1133">Transmembrane helix</keyword>
<proteinExistence type="inferred from homology"/>
<keyword evidence="8" id="KW-0472">Membrane</keyword>
<dbReference type="InterPro" id="IPR004826">
    <property type="entry name" value="bZIP_Maf"/>
</dbReference>
<dbReference type="PROSITE" id="PS00036">
    <property type="entry name" value="BZIP_BASIC"/>
    <property type="match status" value="1"/>
</dbReference>
<dbReference type="InterPro" id="IPR004827">
    <property type="entry name" value="bZIP"/>
</dbReference>
<reference evidence="11" key="1">
    <citation type="submission" date="2018-12" db="EMBL/GenBank/DDBJ databases">
        <authorList>
            <person name="Yazar S."/>
        </authorList>
    </citation>
    <scope>NUCLEOTIDE SEQUENCE [LARGE SCALE GENOMIC DNA]</scope>
</reference>
<keyword evidence="11" id="KW-1185">Reference proteome</keyword>
<dbReference type="InterPro" id="IPR047167">
    <property type="entry name" value="NFE2-like"/>
</dbReference>
<keyword evidence="5" id="KW-0804">Transcription</keyword>
<sequence length="569" mass="62947">MTPQPAASSTAHSQAPRLCSSSPRSLCPQLSLEACLGGRLQSPMEPRNWRVPGVGAGLIGLWSSIFFLMPGLMKFHRCACQRLSFPGGVITRKPSSPRLLSRFWNSKRRVSQFKECCPERLYSLFTKDKSNGDEMDTAWSLEDIFHLMAPPMESSLEGISSRPLPLLCNSSSDGVDAPGQYSMNFSQAISHDVSLREAMLSCPDASRQDPTAGHPQTQDAFLPLNSSNALPLPGMDWAGFSPSTESRTRNLTAQDLLLDLDENVFDEINLISFATEEGFDPMEVSQLFEEPDSDSGLSLNSSHSSTSVTNLNSSASLCDDEGAVGYSSDAESLSHRGLEGAVGGHWLESSELCCMSDSDLSGEPTLEHILHNHTYYLLPSPPSSEPLLPWAQKSHTVKRNSNLNDQDTALGQDKPHTKTLCLPFSVDEIVSMPVDSFNSVLAKSFLTDTQVSLLRDIRRRGKNRVAAQNCRKRKLDVMLSLEEDVCSLQAQRESLTLERAQYSKSLHLMKQKLHNLYRDVFSRLRDDQGRPVNPNLYALHCGQDGSVLIVPKELTSSLKKDNQKEKERK</sequence>
<name>A0A4X2JN83_VOMUR</name>
<evidence type="ECO:0000256" key="6">
    <source>
        <dbReference type="ARBA" id="ARBA00023242"/>
    </source>
</evidence>
<keyword evidence="2" id="KW-0805">Transcription regulation</keyword>
<dbReference type="Gene3D" id="1.10.880.10">
    <property type="entry name" value="Transcription factor, Skn-1-like, DNA-binding domain"/>
    <property type="match status" value="1"/>
</dbReference>
<dbReference type="SMART" id="SM00338">
    <property type="entry name" value="BRLZ"/>
    <property type="match status" value="1"/>
</dbReference>
<dbReference type="Pfam" id="PF03131">
    <property type="entry name" value="bZIP_Maf"/>
    <property type="match status" value="1"/>
</dbReference>
<dbReference type="Ensembl" id="ENSVURT00010000665.1">
    <property type="protein sequence ID" value="ENSVURP00010000559.1"/>
    <property type="gene ID" value="ENSVURG00010000522.1"/>
</dbReference>
<evidence type="ECO:0000256" key="4">
    <source>
        <dbReference type="ARBA" id="ARBA00023159"/>
    </source>
</evidence>
<evidence type="ECO:0000256" key="2">
    <source>
        <dbReference type="ARBA" id="ARBA00023015"/>
    </source>
</evidence>
<evidence type="ECO:0000256" key="8">
    <source>
        <dbReference type="SAM" id="Phobius"/>
    </source>
</evidence>
<dbReference type="InterPro" id="IPR008917">
    <property type="entry name" value="TF_DNA-bd_sf"/>
</dbReference>
<reference evidence="10" key="3">
    <citation type="submission" date="2025-09" db="UniProtKB">
        <authorList>
            <consortium name="Ensembl"/>
        </authorList>
    </citation>
    <scope>IDENTIFICATION</scope>
</reference>
<dbReference type="GeneTree" id="ENSGT00950000182892"/>
<evidence type="ECO:0000256" key="5">
    <source>
        <dbReference type="ARBA" id="ARBA00023163"/>
    </source>
</evidence>
<keyword evidence="4" id="KW-0010">Activator</keyword>
<dbReference type="AlphaFoldDB" id="A0A4X2JN83"/>
<dbReference type="PROSITE" id="PS50217">
    <property type="entry name" value="BZIP"/>
    <property type="match status" value="1"/>
</dbReference>
<dbReference type="GO" id="GO:0000978">
    <property type="term" value="F:RNA polymerase II cis-regulatory region sequence-specific DNA binding"/>
    <property type="evidence" value="ECO:0007669"/>
    <property type="project" value="InterPro"/>
</dbReference>
<dbReference type="SUPFAM" id="SSF47454">
    <property type="entry name" value="A DNA-binding domain in eukaryotic transcription factors"/>
    <property type="match status" value="1"/>
</dbReference>
<evidence type="ECO:0000256" key="7">
    <source>
        <dbReference type="SAM" id="MobiDB-lite"/>
    </source>
</evidence>
<evidence type="ECO:0000313" key="11">
    <source>
        <dbReference type="Proteomes" id="UP000314987"/>
    </source>
</evidence>
<dbReference type="GO" id="GO:0005634">
    <property type="term" value="C:nucleus"/>
    <property type="evidence" value="ECO:0007669"/>
    <property type="project" value="TreeGrafter"/>
</dbReference>
<feature type="transmembrane region" description="Helical" evidence="8">
    <location>
        <begin position="49"/>
        <end position="73"/>
    </location>
</feature>
<accession>A0A4X2JN83</accession>
<dbReference type="PANTHER" id="PTHR24411:SF8">
    <property type="entry name" value="NUCLEAR FACTOR ERYTHROID 2-RELATED FACTOR 3"/>
    <property type="match status" value="1"/>
</dbReference>
<evidence type="ECO:0000256" key="3">
    <source>
        <dbReference type="ARBA" id="ARBA00023125"/>
    </source>
</evidence>
<comment type="similarity">
    <text evidence="1">Belongs to the bZIP family. CNC subfamily.</text>
</comment>
<dbReference type="GO" id="GO:0000981">
    <property type="term" value="F:DNA-binding transcription factor activity, RNA polymerase II-specific"/>
    <property type="evidence" value="ECO:0007669"/>
    <property type="project" value="TreeGrafter"/>
</dbReference>
<dbReference type="STRING" id="29139.ENSVURP00010000559"/>
<feature type="domain" description="BZIP" evidence="9">
    <location>
        <begin position="453"/>
        <end position="516"/>
    </location>
</feature>
<dbReference type="OMA" id="PVEAFNH"/>
<dbReference type="InterPro" id="IPR046347">
    <property type="entry name" value="bZIP_sf"/>
</dbReference>
<keyword evidence="6" id="KW-0539">Nucleus</keyword>
<dbReference type="PANTHER" id="PTHR24411">
    <property type="entry name" value="NUCLEAR FACTOR ERYTHROID 2-RELATED FACTOR"/>
    <property type="match status" value="1"/>
</dbReference>
<keyword evidence="3" id="KW-0238">DNA-binding</keyword>
<dbReference type="CDD" id="cd14720">
    <property type="entry name" value="bZIP_NFE2-like"/>
    <property type="match status" value="1"/>
</dbReference>
<evidence type="ECO:0000256" key="1">
    <source>
        <dbReference type="ARBA" id="ARBA00008157"/>
    </source>
</evidence>